<protein>
    <submittedName>
        <fullName evidence="10">RT_RNaseH domain-containing protein</fullName>
    </submittedName>
</protein>
<evidence type="ECO:0000256" key="3">
    <source>
        <dbReference type="ARBA" id="ARBA00022722"/>
    </source>
</evidence>
<keyword evidence="3" id="KW-0540">Nuclease</keyword>
<reference evidence="10" key="1">
    <citation type="submission" date="2016-06" db="UniProtKB">
        <authorList>
            <consortium name="WormBaseParasite"/>
        </authorList>
    </citation>
    <scope>IDENTIFICATION</scope>
</reference>
<dbReference type="GO" id="GO:0004519">
    <property type="term" value="F:endonuclease activity"/>
    <property type="evidence" value="ECO:0007669"/>
    <property type="project" value="UniProtKB-KW"/>
</dbReference>
<keyword evidence="4" id="KW-0255">Endonuclease</keyword>
<dbReference type="Pfam" id="PF17917">
    <property type="entry name" value="RT_RNaseH"/>
    <property type="match status" value="1"/>
</dbReference>
<evidence type="ECO:0000256" key="1">
    <source>
        <dbReference type="ARBA" id="ARBA00022679"/>
    </source>
</evidence>
<evidence type="ECO:0000256" key="6">
    <source>
        <dbReference type="ARBA" id="ARBA00022918"/>
    </source>
</evidence>
<keyword evidence="6" id="KW-0695">RNA-directed DNA polymerase</keyword>
<dbReference type="SUPFAM" id="SSF56672">
    <property type="entry name" value="DNA/RNA polymerases"/>
    <property type="match status" value="1"/>
</dbReference>
<dbReference type="EMBL" id="UZAN01056515">
    <property type="protein sequence ID" value="VDP91295.1"/>
    <property type="molecule type" value="Genomic_DNA"/>
</dbReference>
<evidence type="ECO:0000313" key="8">
    <source>
        <dbReference type="EMBL" id="VDP91295.1"/>
    </source>
</evidence>
<evidence type="ECO:0000256" key="2">
    <source>
        <dbReference type="ARBA" id="ARBA00022695"/>
    </source>
</evidence>
<dbReference type="AlphaFoldDB" id="A0A183B488"/>
<dbReference type="Proteomes" id="UP000272942">
    <property type="component" value="Unassembled WGS sequence"/>
</dbReference>
<accession>A0A183B488</accession>
<gene>
    <name evidence="8" type="ORF">ECPE_LOCUS14023</name>
</gene>
<reference evidence="8 9" key="2">
    <citation type="submission" date="2018-11" db="EMBL/GenBank/DDBJ databases">
        <authorList>
            <consortium name="Pathogen Informatics"/>
        </authorList>
    </citation>
    <scope>NUCLEOTIDE SEQUENCE [LARGE SCALE GENOMIC DNA]</scope>
    <source>
        <strain evidence="8 9">Egypt</strain>
    </source>
</reference>
<evidence type="ECO:0000313" key="10">
    <source>
        <dbReference type="WBParaSite" id="ECPE_0001406301-mRNA-1"/>
    </source>
</evidence>
<feature type="domain" description="Reverse transcriptase RNase H-like" evidence="7">
    <location>
        <begin position="221"/>
        <end position="301"/>
    </location>
</feature>
<evidence type="ECO:0000259" key="7">
    <source>
        <dbReference type="Pfam" id="PF17917"/>
    </source>
</evidence>
<keyword evidence="1" id="KW-0808">Transferase</keyword>
<keyword evidence="9" id="KW-1185">Reference proteome</keyword>
<evidence type="ECO:0000256" key="4">
    <source>
        <dbReference type="ARBA" id="ARBA00022759"/>
    </source>
</evidence>
<dbReference type="InterPro" id="IPR043502">
    <property type="entry name" value="DNA/RNA_pol_sf"/>
</dbReference>
<evidence type="ECO:0000313" key="9">
    <source>
        <dbReference type="Proteomes" id="UP000272942"/>
    </source>
</evidence>
<proteinExistence type="predicted"/>
<dbReference type="InterPro" id="IPR043128">
    <property type="entry name" value="Rev_trsase/Diguanyl_cyclase"/>
</dbReference>
<dbReference type="PANTHER" id="PTHR37984:SF9">
    <property type="entry name" value="INTEGRASE CATALYTIC DOMAIN-CONTAINING PROTEIN"/>
    <property type="match status" value="1"/>
</dbReference>
<organism evidence="10">
    <name type="scientific">Echinostoma caproni</name>
    <dbReference type="NCBI Taxonomy" id="27848"/>
    <lineage>
        <taxon>Eukaryota</taxon>
        <taxon>Metazoa</taxon>
        <taxon>Spiralia</taxon>
        <taxon>Lophotrochozoa</taxon>
        <taxon>Platyhelminthes</taxon>
        <taxon>Trematoda</taxon>
        <taxon>Digenea</taxon>
        <taxon>Plagiorchiida</taxon>
        <taxon>Echinostomata</taxon>
        <taxon>Echinostomatoidea</taxon>
        <taxon>Echinostomatidae</taxon>
        <taxon>Echinostoma</taxon>
    </lineage>
</organism>
<dbReference type="PANTHER" id="PTHR37984">
    <property type="entry name" value="PROTEIN CBG26694"/>
    <property type="match status" value="1"/>
</dbReference>
<dbReference type="GO" id="GO:0003964">
    <property type="term" value="F:RNA-directed DNA polymerase activity"/>
    <property type="evidence" value="ECO:0007669"/>
    <property type="project" value="UniProtKB-KW"/>
</dbReference>
<dbReference type="WBParaSite" id="ECPE_0001406301-mRNA-1">
    <property type="protein sequence ID" value="ECPE_0001406301-mRNA-1"/>
    <property type="gene ID" value="ECPE_0001406301"/>
</dbReference>
<keyword evidence="5" id="KW-0378">Hydrolase</keyword>
<dbReference type="OrthoDB" id="10053045at2759"/>
<sequence>MHTHLQHLVVKCSNNTLGMNVQPTKLEVDGEPIFLKRRVLPYAQRDGVLQALEKMNRDGTLHESYPAAIDEIIRGLDGVLAYQDDVIVFGKTKAEHDDRLLRLLERFSKKNVSIRASKCMFSSPELEFSGFTVDAKGYRPDPSRFPPLTELESPRNQNQLISIMGCLQYYSRFILNFATKAQPLFAAQSTTEWKWTTEYEQILRESIQMITGRPVLASFCPTKHPTLITDALDVGIGAVLERNGCPIVCISRLLNKGERGYSQTQNEALAVYWAVRCLHKYLFGLCFTMVTDHQALKYLFISLLRKVRHPWLHYDLTVATLTLRSKDQQSWSLYDPLLQRYRLFGPWLTGIKAPVRILVGESGIKLGVDITLLFTANNVQAQ</sequence>
<dbReference type="Gene3D" id="3.30.70.270">
    <property type="match status" value="2"/>
</dbReference>
<dbReference type="InterPro" id="IPR041373">
    <property type="entry name" value="RT_RNaseH"/>
</dbReference>
<keyword evidence="2" id="KW-0548">Nucleotidyltransferase</keyword>
<dbReference type="InterPro" id="IPR050951">
    <property type="entry name" value="Retrovirus_Pol_polyprotein"/>
</dbReference>
<dbReference type="GO" id="GO:0016787">
    <property type="term" value="F:hydrolase activity"/>
    <property type="evidence" value="ECO:0007669"/>
    <property type="project" value="UniProtKB-KW"/>
</dbReference>
<evidence type="ECO:0000256" key="5">
    <source>
        <dbReference type="ARBA" id="ARBA00022801"/>
    </source>
</evidence>
<name>A0A183B488_9TREM</name>